<dbReference type="SUPFAM" id="SSF52343">
    <property type="entry name" value="Ferredoxin reductase-like, C-terminal NADP-linked domain"/>
    <property type="match status" value="1"/>
</dbReference>
<dbReference type="Pfam" id="PF00111">
    <property type="entry name" value="Fer2"/>
    <property type="match status" value="1"/>
</dbReference>
<dbReference type="PROSITE" id="PS51384">
    <property type="entry name" value="FAD_FR"/>
    <property type="match status" value="1"/>
</dbReference>
<comment type="caution">
    <text evidence="9">The sequence shown here is derived from an EMBL/GenBank/DDBJ whole genome shotgun (WGS) entry which is preliminary data.</text>
</comment>
<dbReference type="PROSITE" id="PS51085">
    <property type="entry name" value="2FE2S_FER_2"/>
    <property type="match status" value="1"/>
</dbReference>
<evidence type="ECO:0000313" key="10">
    <source>
        <dbReference type="Proteomes" id="UP000287023"/>
    </source>
</evidence>
<evidence type="ECO:0000259" key="8">
    <source>
        <dbReference type="PROSITE" id="PS51384"/>
    </source>
</evidence>
<dbReference type="PANTHER" id="PTHR47354">
    <property type="entry name" value="NADH OXIDOREDUCTASE HCR"/>
    <property type="match status" value="1"/>
</dbReference>
<dbReference type="InterPro" id="IPR039261">
    <property type="entry name" value="FNR_nucleotide-bd"/>
</dbReference>
<keyword evidence="1" id="KW-0285">Flavoprotein</keyword>
<dbReference type="InterPro" id="IPR001041">
    <property type="entry name" value="2Fe-2S_ferredoxin-type"/>
</dbReference>
<dbReference type="Gene3D" id="2.40.30.10">
    <property type="entry name" value="Translation factors"/>
    <property type="match status" value="1"/>
</dbReference>
<feature type="domain" description="2Fe-2S ferredoxin-type" evidence="7">
    <location>
        <begin position="238"/>
        <end position="327"/>
    </location>
</feature>
<dbReference type="EMBL" id="RZHF01000008">
    <property type="protein sequence ID" value="RUR32689.1"/>
    <property type="molecule type" value="Genomic_DNA"/>
</dbReference>
<dbReference type="Pfam" id="PF00175">
    <property type="entry name" value="NAD_binding_1"/>
    <property type="match status" value="1"/>
</dbReference>
<evidence type="ECO:0000256" key="5">
    <source>
        <dbReference type="ARBA" id="ARBA00023004"/>
    </source>
</evidence>
<evidence type="ECO:0000256" key="4">
    <source>
        <dbReference type="ARBA" id="ARBA00023002"/>
    </source>
</evidence>
<evidence type="ECO:0000256" key="6">
    <source>
        <dbReference type="ARBA" id="ARBA00023014"/>
    </source>
</evidence>
<dbReference type="CDD" id="cd06185">
    <property type="entry name" value="PDR_like"/>
    <property type="match status" value="1"/>
</dbReference>
<organism evidence="9 10">
    <name type="scientific">Vreelandella nanhaiensis</name>
    <dbReference type="NCBI Taxonomy" id="1258546"/>
    <lineage>
        <taxon>Bacteria</taxon>
        <taxon>Pseudomonadati</taxon>
        <taxon>Pseudomonadota</taxon>
        <taxon>Gammaproteobacteria</taxon>
        <taxon>Oceanospirillales</taxon>
        <taxon>Halomonadaceae</taxon>
        <taxon>Vreelandella</taxon>
    </lineage>
</organism>
<dbReference type="GO" id="GO:0046872">
    <property type="term" value="F:metal ion binding"/>
    <property type="evidence" value="ECO:0007669"/>
    <property type="project" value="UniProtKB-KW"/>
</dbReference>
<evidence type="ECO:0000256" key="1">
    <source>
        <dbReference type="ARBA" id="ARBA00022630"/>
    </source>
</evidence>
<keyword evidence="3" id="KW-0479">Metal-binding</keyword>
<dbReference type="OrthoDB" id="4258484at2"/>
<feature type="domain" description="FAD-binding FR-type" evidence="8">
    <location>
        <begin position="8"/>
        <end position="110"/>
    </location>
</feature>
<keyword evidence="10" id="KW-1185">Reference proteome</keyword>
<dbReference type="SUPFAM" id="SSF54292">
    <property type="entry name" value="2Fe-2S ferredoxin-like"/>
    <property type="match status" value="1"/>
</dbReference>
<dbReference type="InterPro" id="IPR006058">
    <property type="entry name" value="2Fe2S_fd_BS"/>
</dbReference>
<dbReference type="Gene3D" id="3.10.20.30">
    <property type="match status" value="1"/>
</dbReference>
<dbReference type="AlphaFoldDB" id="A0A3S0YKT3"/>
<evidence type="ECO:0000256" key="3">
    <source>
        <dbReference type="ARBA" id="ARBA00022723"/>
    </source>
</evidence>
<keyword evidence="6" id="KW-0411">Iron-sulfur</keyword>
<evidence type="ECO:0000313" key="9">
    <source>
        <dbReference type="EMBL" id="RUR32689.1"/>
    </source>
</evidence>
<keyword evidence="2" id="KW-0001">2Fe-2S</keyword>
<keyword evidence="4" id="KW-0560">Oxidoreductase</keyword>
<sequence>MSTPSDKLPMNELIVSARDEIADGIHRFVLVDPDGGDLPEFTPGSHISLETPSGQERFYSLCNAPDEHDRYVIAVKREDSGKGGSKSLVDEVQLGDRLKVSVPQNDFELEGNPARYIFIAGGIGITPILSMIHHLRAKSGKPFKLYYLTREPSQTAFLKELSAPEYRGMIVIHHDHGDPENAYDLWPILEQPKGAHIYCCGPRGLMETVKDMTGHWSPSSVRFEDFGTSQSVSTADDNSFTVRLHKTGEAIPVPVGVSILEALRANGHHVPYSCESGTCGSCRTQLLEGEAEHRDLVLSEADRQNHIMVCVSRARSEELVIDLPNDSLL</sequence>
<proteinExistence type="predicted"/>
<gene>
    <name evidence="9" type="ORF">ELY38_07705</name>
</gene>
<dbReference type="PANTHER" id="PTHR47354:SF1">
    <property type="entry name" value="CARNITINE MONOOXYGENASE REDUCTASE SUBUNIT"/>
    <property type="match status" value="1"/>
</dbReference>
<dbReference type="InterPro" id="IPR050415">
    <property type="entry name" value="MRET"/>
</dbReference>
<name>A0A3S0YKT3_9GAMM</name>
<evidence type="ECO:0000256" key="2">
    <source>
        <dbReference type="ARBA" id="ARBA00022714"/>
    </source>
</evidence>
<dbReference type="GO" id="GO:0051537">
    <property type="term" value="F:2 iron, 2 sulfur cluster binding"/>
    <property type="evidence" value="ECO:0007669"/>
    <property type="project" value="UniProtKB-KW"/>
</dbReference>
<dbReference type="InterPro" id="IPR001433">
    <property type="entry name" value="OxRdtase_FAD/NAD-bd"/>
</dbReference>
<protein>
    <submittedName>
        <fullName evidence="9">Oxidoreductase</fullName>
    </submittedName>
</protein>
<dbReference type="InterPro" id="IPR017927">
    <property type="entry name" value="FAD-bd_FR_type"/>
</dbReference>
<dbReference type="CDD" id="cd00207">
    <property type="entry name" value="fer2"/>
    <property type="match status" value="1"/>
</dbReference>
<dbReference type="Gene3D" id="3.40.50.80">
    <property type="entry name" value="Nucleotide-binding domain of ferredoxin-NADP reductase (FNR) module"/>
    <property type="match status" value="1"/>
</dbReference>
<dbReference type="InterPro" id="IPR017938">
    <property type="entry name" value="Riboflavin_synthase-like_b-brl"/>
</dbReference>
<keyword evidence="5" id="KW-0408">Iron</keyword>
<dbReference type="PROSITE" id="PS00197">
    <property type="entry name" value="2FE2S_FER_1"/>
    <property type="match status" value="1"/>
</dbReference>
<dbReference type="GO" id="GO:0016491">
    <property type="term" value="F:oxidoreductase activity"/>
    <property type="evidence" value="ECO:0007669"/>
    <property type="project" value="UniProtKB-KW"/>
</dbReference>
<accession>A0A3S0YKT3</accession>
<evidence type="ECO:0000259" key="7">
    <source>
        <dbReference type="PROSITE" id="PS51085"/>
    </source>
</evidence>
<dbReference type="InterPro" id="IPR012675">
    <property type="entry name" value="Beta-grasp_dom_sf"/>
</dbReference>
<reference evidence="9 10" key="1">
    <citation type="submission" date="2018-12" db="EMBL/GenBank/DDBJ databases">
        <title>three novel Halomonas strain isolated from plants.</title>
        <authorList>
            <person name="Sun C."/>
        </authorList>
    </citation>
    <scope>NUCLEOTIDE SEQUENCE [LARGE SCALE GENOMIC DNA]</scope>
    <source>
        <strain evidence="9 10">JCM 18142</strain>
    </source>
</reference>
<dbReference type="PRINTS" id="PR00409">
    <property type="entry name" value="PHDIOXRDTASE"/>
</dbReference>
<dbReference type="Proteomes" id="UP000287023">
    <property type="component" value="Unassembled WGS sequence"/>
</dbReference>
<dbReference type="RefSeq" id="WP_127061078.1">
    <property type="nucleotide sequence ID" value="NZ_RZHF01000008.1"/>
</dbReference>
<dbReference type="InterPro" id="IPR036010">
    <property type="entry name" value="2Fe-2S_ferredoxin-like_sf"/>
</dbReference>
<dbReference type="SUPFAM" id="SSF63380">
    <property type="entry name" value="Riboflavin synthase domain-like"/>
    <property type="match status" value="1"/>
</dbReference>